<evidence type="ECO:0000313" key="9">
    <source>
        <dbReference type="Proteomes" id="UP000315395"/>
    </source>
</evidence>
<dbReference type="AlphaFoldDB" id="A0A516GD06"/>
<dbReference type="PANTHER" id="PTHR21716:SF64">
    <property type="entry name" value="AI-2 TRANSPORT PROTEIN TQSA"/>
    <property type="match status" value="1"/>
</dbReference>
<evidence type="ECO:0000256" key="3">
    <source>
        <dbReference type="ARBA" id="ARBA00022692"/>
    </source>
</evidence>
<dbReference type="GO" id="GO:0016020">
    <property type="term" value="C:membrane"/>
    <property type="evidence" value="ECO:0007669"/>
    <property type="project" value="UniProtKB-SubCell"/>
</dbReference>
<dbReference type="PANTHER" id="PTHR21716">
    <property type="entry name" value="TRANSMEMBRANE PROTEIN"/>
    <property type="match status" value="1"/>
</dbReference>
<dbReference type="Pfam" id="PF01594">
    <property type="entry name" value="AI-2E_transport"/>
    <property type="match status" value="1"/>
</dbReference>
<keyword evidence="9" id="KW-1185">Reference proteome</keyword>
<keyword evidence="4 7" id="KW-1133">Transmembrane helix</keyword>
<feature type="transmembrane region" description="Helical" evidence="7">
    <location>
        <begin position="147"/>
        <end position="170"/>
    </location>
</feature>
<feature type="compositionally biased region" description="Basic and acidic residues" evidence="6">
    <location>
        <begin position="40"/>
        <end position="51"/>
    </location>
</feature>
<protein>
    <submittedName>
        <fullName evidence="8">AI-2E family transporter</fullName>
    </submittedName>
</protein>
<evidence type="ECO:0000256" key="2">
    <source>
        <dbReference type="ARBA" id="ARBA00009773"/>
    </source>
</evidence>
<feature type="compositionally biased region" description="Gly residues" evidence="6">
    <location>
        <begin position="68"/>
        <end position="80"/>
    </location>
</feature>
<comment type="subcellular location">
    <subcellularLocation>
        <location evidence="1">Membrane</location>
        <topology evidence="1">Multi-pass membrane protein</topology>
    </subcellularLocation>
</comment>
<feature type="transmembrane region" description="Helical" evidence="7">
    <location>
        <begin position="306"/>
        <end position="332"/>
    </location>
</feature>
<dbReference type="InterPro" id="IPR002549">
    <property type="entry name" value="AI-2E-like"/>
</dbReference>
<accession>A0A516GD06</accession>
<evidence type="ECO:0000256" key="6">
    <source>
        <dbReference type="SAM" id="MobiDB-lite"/>
    </source>
</evidence>
<gene>
    <name evidence="8" type="ORF">FNH13_14615</name>
</gene>
<dbReference type="KEGG" id="orz:FNH13_14615"/>
<feature type="transmembrane region" description="Helical" evidence="7">
    <location>
        <begin position="203"/>
        <end position="225"/>
    </location>
</feature>
<proteinExistence type="inferred from homology"/>
<keyword evidence="5 7" id="KW-0472">Membrane</keyword>
<evidence type="ECO:0000256" key="1">
    <source>
        <dbReference type="ARBA" id="ARBA00004141"/>
    </source>
</evidence>
<dbReference type="GO" id="GO:0055085">
    <property type="term" value="P:transmembrane transport"/>
    <property type="evidence" value="ECO:0007669"/>
    <property type="project" value="TreeGrafter"/>
</dbReference>
<feature type="region of interest" description="Disordered" evidence="6">
    <location>
        <begin position="1"/>
        <end position="92"/>
    </location>
</feature>
<dbReference type="OrthoDB" id="9799225at2"/>
<comment type="similarity">
    <text evidence="2">Belongs to the autoinducer-2 exporter (AI-2E) (TC 2.A.86) family.</text>
</comment>
<sequence>MRRAAPAVAHVAREPDPDHPVVAQHRVRGDCGRWPQVNERAPRPADARPDPQHPLSPPPGGPGTTVPGVGGVCGRAGGGLQSDPRADSGAGRVRGSATALIPTYAAELDALVAGLGDRLVRLGLAVPESAHGVPSLDVSRVLDTVTLFLSGLLSVLSDLIVVTLLVFLAFDSAHASTLATQAREHRPHLVDALGTFARGTRSYLGVSAAFGLIVAVFDAVLLWALGVPGAFVWGVLAFVTNFVPNIGFVIGVVPPALVGLLEGGPALMLWVIVLYSVANVVIQSIIQPRYVGNAVGLSTTLTLLSLVFWTWVLGPLGALLAVPMTLLVRALLVDADPDGRWRLPLISGQPIGPAPATPSG</sequence>
<keyword evidence="3 7" id="KW-0812">Transmembrane</keyword>
<evidence type="ECO:0000313" key="8">
    <source>
        <dbReference type="EMBL" id="QDO89409.1"/>
    </source>
</evidence>
<feature type="compositionally biased region" description="Pro residues" evidence="6">
    <location>
        <begin position="52"/>
        <end position="61"/>
    </location>
</feature>
<evidence type="ECO:0000256" key="5">
    <source>
        <dbReference type="ARBA" id="ARBA00023136"/>
    </source>
</evidence>
<dbReference type="Proteomes" id="UP000315395">
    <property type="component" value="Chromosome"/>
</dbReference>
<evidence type="ECO:0000256" key="7">
    <source>
        <dbReference type="SAM" id="Phobius"/>
    </source>
</evidence>
<name>A0A516GD06_9MICO</name>
<feature type="compositionally biased region" description="Low complexity" evidence="6">
    <location>
        <begin position="1"/>
        <end position="10"/>
    </location>
</feature>
<feature type="transmembrane region" description="Helical" evidence="7">
    <location>
        <begin position="231"/>
        <end position="254"/>
    </location>
</feature>
<evidence type="ECO:0000256" key="4">
    <source>
        <dbReference type="ARBA" id="ARBA00022989"/>
    </source>
</evidence>
<organism evidence="8 9">
    <name type="scientific">Ornithinimicrobium ciconiae</name>
    <dbReference type="NCBI Taxonomy" id="2594265"/>
    <lineage>
        <taxon>Bacteria</taxon>
        <taxon>Bacillati</taxon>
        <taxon>Actinomycetota</taxon>
        <taxon>Actinomycetes</taxon>
        <taxon>Micrococcales</taxon>
        <taxon>Ornithinimicrobiaceae</taxon>
        <taxon>Ornithinimicrobium</taxon>
    </lineage>
</organism>
<reference evidence="8 9" key="1">
    <citation type="submission" date="2019-07" db="EMBL/GenBank/DDBJ databases">
        <title>complete genome sequencing of Ornithinimicrobium sp. H23M54.</title>
        <authorList>
            <person name="Bae J.-W."/>
            <person name="Lee S.-Y."/>
        </authorList>
    </citation>
    <scope>NUCLEOTIDE SEQUENCE [LARGE SCALE GENOMIC DNA]</scope>
    <source>
        <strain evidence="8 9">H23M54</strain>
    </source>
</reference>
<feature type="transmembrane region" description="Helical" evidence="7">
    <location>
        <begin position="266"/>
        <end position="286"/>
    </location>
</feature>
<dbReference type="EMBL" id="CP041616">
    <property type="protein sequence ID" value="QDO89409.1"/>
    <property type="molecule type" value="Genomic_DNA"/>
</dbReference>